<sequence>MLSSKPTKADLDHKFDYEDSLKSSDSNMAFRLQHSSPVSKREYIQQWQGELPDEKPAEKPEGNQLCLYRELKDLKEQIRFLNTYTDRLLSSVCTTSIVRCLNRLCGLFSPTWEFYSVLNDLSKVTGTKRPQDWLHDTNLLDTAIAKCLRVTLNQYDDVNPIDINLDLNIDNNSERLERFTPPDVLKQYRIILEDYQETYAKIHHLIGTPE</sequence>
<organism evidence="1 2">
    <name type="scientific">Kwoniella dendrophila CBS 6074</name>
    <dbReference type="NCBI Taxonomy" id="1295534"/>
    <lineage>
        <taxon>Eukaryota</taxon>
        <taxon>Fungi</taxon>
        <taxon>Dikarya</taxon>
        <taxon>Basidiomycota</taxon>
        <taxon>Agaricomycotina</taxon>
        <taxon>Tremellomycetes</taxon>
        <taxon>Tremellales</taxon>
        <taxon>Cryptococcaceae</taxon>
        <taxon>Kwoniella</taxon>
    </lineage>
</organism>
<evidence type="ECO:0000313" key="2">
    <source>
        <dbReference type="Proteomes" id="UP001355207"/>
    </source>
</evidence>
<keyword evidence="2" id="KW-1185">Reference proteome</keyword>
<accession>A0AAX4JVF1</accession>
<evidence type="ECO:0000313" key="1">
    <source>
        <dbReference type="EMBL" id="WWC89312.1"/>
    </source>
</evidence>
<gene>
    <name evidence="1" type="ORF">L201_004233</name>
</gene>
<proteinExistence type="predicted"/>
<dbReference type="AlphaFoldDB" id="A0AAX4JVF1"/>
<protein>
    <submittedName>
        <fullName evidence="1">Uncharacterized protein</fullName>
    </submittedName>
</protein>
<dbReference type="EMBL" id="CP144102">
    <property type="protein sequence ID" value="WWC89312.1"/>
    <property type="molecule type" value="Genomic_DNA"/>
</dbReference>
<reference evidence="1 2" key="1">
    <citation type="submission" date="2024-01" db="EMBL/GenBank/DDBJ databases">
        <title>Comparative genomics of Cryptococcus and Kwoniella reveals pathogenesis evolution and contrasting modes of karyotype evolution via chromosome fusion or intercentromeric recombination.</title>
        <authorList>
            <person name="Coelho M.A."/>
            <person name="David-Palma M."/>
            <person name="Shea T."/>
            <person name="Bowers K."/>
            <person name="McGinley-Smith S."/>
            <person name="Mohammad A.W."/>
            <person name="Gnirke A."/>
            <person name="Yurkov A.M."/>
            <person name="Nowrousian M."/>
            <person name="Sun S."/>
            <person name="Cuomo C.A."/>
            <person name="Heitman J."/>
        </authorList>
    </citation>
    <scope>NUCLEOTIDE SEQUENCE [LARGE SCALE GENOMIC DNA]</scope>
    <source>
        <strain evidence="1 2">CBS 6074</strain>
    </source>
</reference>
<dbReference type="RefSeq" id="XP_066076075.1">
    <property type="nucleotide sequence ID" value="XM_066219978.1"/>
</dbReference>
<dbReference type="Proteomes" id="UP001355207">
    <property type="component" value="Chromosome 5"/>
</dbReference>
<name>A0AAX4JVF1_9TREE</name>
<dbReference type="GeneID" id="91094903"/>